<feature type="compositionally biased region" description="Basic residues" evidence="1">
    <location>
        <begin position="332"/>
        <end position="342"/>
    </location>
</feature>
<feature type="compositionally biased region" description="Low complexity" evidence="1">
    <location>
        <begin position="308"/>
        <end position="318"/>
    </location>
</feature>
<feature type="compositionally biased region" description="Low complexity" evidence="1">
    <location>
        <begin position="176"/>
        <end position="193"/>
    </location>
</feature>
<sequence length="425" mass="45363">GAGGEARAADRDHPERHPQRVHGAQHLHLSAQALDADHQRHLRVHRAADAAVQLDLDLRLPHPGGRGDGRPGAGLHPRRRRRVPAGRPGRRDGRRRVRAPAVVLLGHRDELLHGGRQAAGRAAAVGQARDAGRRAEPEVAVAAHPLADLGLVADRAGRLQQRRPHLPGGHGRHAGPHPVAAHQRPRRGAGAAHRLLRPDRPQHPVAAPAGVGDDPGHRPVGRLGVRGEADLRPGPPRVGAHPGGHRARGHGPGHRRRHPQAAHRGGRRAHPGPHRLGPAARHRREQVPRRRRRGHRGAARGQRRRAGPAEGEARGAPGLPRRRCGAGVAAPAHRRGSRRRGRTPGFLAGRQPARARRRCGSGEGHRGGDLRRAGGGLRAARRPGAHHLGCVPRRGRSVRAHGGDPPHGRGLRGGRGAPPTHPGRQ</sequence>
<feature type="compositionally biased region" description="Basic and acidic residues" evidence="1">
    <location>
        <begin position="7"/>
        <end position="18"/>
    </location>
</feature>
<organism evidence="2">
    <name type="scientific">uncultured Blastococcus sp</name>
    <dbReference type="NCBI Taxonomy" id="217144"/>
    <lineage>
        <taxon>Bacteria</taxon>
        <taxon>Bacillati</taxon>
        <taxon>Actinomycetota</taxon>
        <taxon>Actinomycetes</taxon>
        <taxon>Geodermatophilales</taxon>
        <taxon>Geodermatophilaceae</taxon>
        <taxon>Blastococcus</taxon>
        <taxon>environmental samples</taxon>
    </lineage>
</organism>
<proteinExistence type="predicted"/>
<dbReference type="EMBL" id="CADCTN010000140">
    <property type="protein sequence ID" value="CAA9248467.1"/>
    <property type="molecule type" value="Genomic_DNA"/>
</dbReference>
<feature type="region of interest" description="Disordered" evidence="1">
    <location>
        <begin position="1"/>
        <end position="23"/>
    </location>
</feature>
<feature type="compositionally biased region" description="Basic residues" evidence="1">
    <location>
        <begin position="161"/>
        <end position="175"/>
    </location>
</feature>
<gene>
    <name evidence="2" type="ORF">AVDCRST_MAG52-2007</name>
</gene>
<keyword evidence="2" id="KW-0413">Isomerase</keyword>
<dbReference type="GO" id="GO:0004494">
    <property type="term" value="F:methylmalonyl-CoA mutase activity"/>
    <property type="evidence" value="ECO:0007669"/>
    <property type="project" value="UniProtKB-EC"/>
</dbReference>
<feature type="region of interest" description="Disordered" evidence="1">
    <location>
        <begin position="58"/>
        <end position="96"/>
    </location>
</feature>
<feature type="compositionally biased region" description="Basic residues" evidence="1">
    <location>
        <begin position="280"/>
        <end position="306"/>
    </location>
</feature>
<name>A0A6J4IEA5_9ACTN</name>
<reference evidence="2" key="1">
    <citation type="submission" date="2020-02" db="EMBL/GenBank/DDBJ databases">
        <authorList>
            <person name="Meier V. D."/>
        </authorList>
    </citation>
    <scope>NUCLEOTIDE SEQUENCE</scope>
    <source>
        <strain evidence="2">AVDCRST_MAG52</strain>
    </source>
</reference>
<feature type="compositionally biased region" description="Basic and acidic residues" evidence="1">
    <location>
        <begin position="58"/>
        <end position="69"/>
    </location>
</feature>
<feature type="compositionally biased region" description="Basic and acidic residues" evidence="1">
    <location>
        <begin position="363"/>
        <end position="372"/>
    </location>
</feature>
<dbReference type="EC" id="5.4.99.2" evidence="2"/>
<dbReference type="AlphaFoldDB" id="A0A6J4IEA5"/>
<feature type="region of interest" description="Disordered" evidence="1">
    <location>
        <begin position="161"/>
        <end position="425"/>
    </location>
</feature>
<feature type="non-terminal residue" evidence="2">
    <location>
        <position position="425"/>
    </location>
</feature>
<protein>
    <submittedName>
        <fullName evidence="2">Methylmalonyl-CoA mutase large subunit, MutB</fullName>
        <ecNumber evidence="2">5.4.99.2</ecNumber>
    </submittedName>
</protein>
<accession>A0A6J4IEA5</accession>
<feature type="non-terminal residue" evidence="2">
    <location>
        <position position="1"/>
    </location>
</feature>
<evidence type="ECO:0000313" key="2">
    <source>
        <dbReference type="EMBL" id="CAA9248467.1"/>
    </source>
</evidence>
<feature type="compositionally biased region" description="Basic residues" evidence="1">
    <location>
        <begin position="243"/>
        <end position="273"/>
    </location>
</feature>
<evidence type="ECO:0000256" key="1">
    <source>
        <dbReference type="SAM" id="MobiDB-lite"/>
    </source>
</evidence>